<organism evidence="8 9">
    <name type="scientific">Papaver somniferum</name>
    <name type="common">Opium poppy</name>
    <dbReference type="NCBI Taxonomy" id="3469"/>
    <lineage>
        <taxon>Eukaryota</taxon>
        <taxon>Viridiplantae</taxon>
        <taxon>Streptophyta</taxon>
        <taxon>Embryophyta</taxon>
        <taxon>Tracheophyta</taxon>
        <taxon>Spermatophyta</taxon>
        <taxon>Magnoliopsida</taxon>
        <taxon>Ranunculales</taxon>
        <taxon>Papaveraceae</taxon>
        <taxon>Papaveroideae</taxon>
        <taxon>Papaver</taxon>
    </lineage>
</organism>
<evidence type="ECO:0000256" key="4">
    <source>
        <dbReference type="ARBA" id="ARBA00022968"/>
    </source>
</evidence>
<sequence length="522" mass="59892">MAGKYQRERSSSPFSSSSTIFISIISLAVIVSLFFIFSSSQTSFNRNTLPVFENPKIKPELSFVTSLEKFLTSRSRTKNLHDDTAVANEESVKKLDELIWKNEMERVHEDQFDSASSISNVLKVYVYEMPAKFTYDLLWLFRNTYKDTSNLTSNGSPVHRLIEQHSIDYWLWADLIAPESERRLKSVVRVYRQEEADLFYIPFFTTISYFLLEKQECKALYRVWARFQGFSICDFIASLAMFKMLDALKWITDQPAWNRSEGRDHILPIHHPWSFKSVRKSVKKAIWILPDMDSTGNWYKPGQVWLEKDLILPYVPNVEVCDDKCMSETEKSRNTLLFFRGRLKRNAGGKIRAKLGAELSGVEGVVIEEGTAGDSGKKAAQEGMRRSIFCLSPAGDTPSSARLFDAIVSGCIPLVISDELELPFEGLLDYRKIALFVSSSDAIQPGWLITFLQSIKPSKIKEMRINIAKHMKHFLYSHPAQPLGPEDLTWRMLAGKVSNIKLHIRRSQRVVKESRRLCTCEC</sequence>
<evidence type="ECO:0000256" key="6">
    <source>
        <dbReference type="SAM" id="Phobius"/>
    </source>
</evidence>
<comment type="similarity">
    <text evidence="2">Belongs to the glycosyltransferase 47 family.</text>
</comment>
<dbReference type="PANTHER" id="PTHR11062">
    <property type="entry name" value="EXOSTOSIN HEPARAN SULFATE GLYCOSYLTRANSFERASE -RELATED"/>
    <property type="match status" value="1"/>
</dbReference>
<feature type="transmembrane region" description="Helical" evidence="6">
    <location>
        <begin position="20"/>
        <end position="37"/>
    </location>
</feature>
<dbReference type="PANTHER" id="PTHR11062:SF184">
    <property type="entry name" value="EXOSTOSIN FAMILY PROTEIN"/>
    <property type="match status" value="1"/>
</dbReference>
<keyword evidence="5" id="KW-0333">Golgi apparatus</keyword>
<dbReference type="Proteomes" id="UP000316621">
    <property type="component" value="Chromosome 9"/>
</dbReference>
<comment type="subcellular location">
    <subcellularLocation>
        <location evidence="1">Golgi apparatus membrane</location>
        <topology evidence="1">Single-pass type II membrane protein</topology>
    </subcellularLocation>
</comment>
<evidence type="ECO:0000313" key="8">
    <source>
        <dbReference type="EMBL" id="RZC77368.1"/>
    </source>
</evidence>
<dbReference type="OMA" id="CTCDCRS"/>
<protein>
    <recommendedName>
        <fullName evidence="7">Exostosin GT47 domain-containing protein</fullName>
    </recommendedName>
</protein>
<dbReference type="AlphaFoldDB" id="A0A4Y7KYW2"/>
<evidence type="ECO:0000256" key="5">
    <source>
        <dbReference type="ARBA" id="ARBA00023034"/>
    </source>
</evidence>
<keyword evidence="3" id="KW-0808">Transferase</keyword>
<evidence type="ECO:0000256" key="2">
    <source>
        <dbReference type="ARBA" id="ARBA00010271"/>
    </source>
</evidence>
<name>A0A4Y7KYW2_PAPSO</name>
<evidence type="ECO:0000259" key="7">
    <source>
        <dbReference type="Pfam" id="PF03016"/>
    </source>
</evidence>
<gene>
    <name evidence="8" type="ORF">C5167_001948</name>
</gene>
<dbReference type="GO" id="GO:0016757">
    <property type="term" value="F:glycosyltransferase activity"/>
    <property type="evidence" value="ECO:0007669"/>
    <property type="project" value="UniProtKB-KW"/>
</dbReference>
<accession>A0A4Y7KYW2</accession>
<reference evidence="8 9" key="1">
    <citation type="journal article" date="2018" name="Science">
        <title>The opium poppy genome and morphinan production.</title>
        <authorList>
            <person name="Guo L."/>
            <person name="Winzer T."/>
            <person name="Yang X."/>
            <person name="Li Y."/>
            <person name="Ning Z."/>
            <person name="He Z."/>
            <person name="Teodor R."/>
            <person name="Lu Y."/>
            <person name="Bowser T.A."/>
            <person name="Graham I.A."/>
            <person name="Ye K."/>
        </authorList>
    </citation>
    <scope>NUCLEOTIDE SEQUENCE [LARGE SCALE GENOMIC DNA]</scope>
    <source>
        <strain evidence="9">cv. HN1</strain>
        <tissue evidence="8">Leaves</tissue>
    </source>
</reference>
<keyword evidence="6" id="KW-1133">Transmembrane helix</keyword>
<feature type="domain" description="Exostosin GT47" evidence="7">
    <location>
        <begin position="120"/>
        <end position="449"/>
    </location>
</feature>
<keyword evidence="3" id="KW-0328">Glycosyltransferase</keyword>
<dbReference type="EMBL" id="CM010723">
    <property type="protein sequence ID" value="RZC77368.1"/>
    <property type="molecule type" value="Genomic_DNA"/>
</dbReference>
<evidence type="ECO:0000256" key="1">
    <source>
        <dbReference type="ARBA" id="ARBA00004323"/>
    </source>
</evidence>
<keyword evidence="6" id="KW-0812">Transmembrane</keyword>
<evidence type="ECO:0000256" key="3">
    <source>
        <dbReference type="ARBA" id="ARBA00022676"/>
    </source>
</evidence>
<dbReference type="InterPro" id="IPR004263">
    <property type="entry name" value="Exostosin"/>
</dbReference>
<proteinExistence type="inferred from homology"/>
<dbReference type="InterPro" id="IPR040911">
    <property type="entry name" value="Exostosin_GT47"/>
</dbReference>
<dbReference type="Pfam" id="PF03016">
    <property type="entry name" value="Exostosin_GT47"/>
    <property type="match status" value="1"/>
</dbReference>
<dbReference type="GO" id="GO:0000139">
    <property type="term" value="C:Golgi membrane"/>
    <property type="evidence" value="ECO:0007669"/>
    <property type="project" value="UniProtKB-SubCell"/>
</dbReference>
<evidence type="ECO:0000313" key="9">
    <source>
        <dbReference type="Proteomes" id="UP000316621"/>
    </source>
</evidence>
<dbReference type="Gramene" id="RZC77368">
    <property type="protein sequence ID" value="RZC77368"/>
    <property type="gene ID" value="C5167_001948"/>
</dbReference>
<keyword evidence="6" id="KW-0472">Membrane</keyword>
<dbReference type="STRING" id="3469.A0A4Y7KYW2"/>
<keyword evidence="4" id="KW-0735">Signal-anchor</keyword>
<keyword evidence="9" id="KW-1185">Reference proteome</keyword>